<evidence type="ECO:0000313" key="2">
    <source>
        <dbReference type="EMBL" id="CAJ1059376.1"/>
    </source>
</evidence>
<name>A0AAV1FDB3_XYRNO</name>
<dbReference type="AlphaFoldDB" id="A0AAV1FDB3"/>
<accession>A0AAV1FDB3</accession>
<dbReference type="Proteomes" id="UP001178508">
    <property type="component" value="Chromosome 6"/>
</dbReference>
<proteinExistence type="predicted"/>
<gene>
    <name evidence="2" type="ORF">XNOV1_A034490</name>
</gene>
<feature type="region of interest" description="Disordered" evidence="1">
    <location>
        <begin position="22"/>
        <end position="60"/>
    </location>
</feature>
<evidence type="ECO:0000256" key="1">
    <source>
        <dbReference type="SAM" id="MobiDB-lite"/>
    </source>
</evidence>
<keyword evidence="3" id="KW-1185">Reference proteome</keyword>
<sequence length="60" mass="7095">MEDKKKRKFSFCEIYQHEFTRKTTKEINNDDDNDDTGDNDHDKNTNGALREPSFLLTDIV</sequence>
<evidence type="ECO:0000313" key="3">
    <source>
        <dbReference type="Proteomes" id="UP001178508"/>
    </source>
</evidence>
<protein>
    <submittedName>
        <fullName evidence="2">Uncharacterized protein</fullName>
    </submittedName>
</protein>
<organism evidence="2 3">
    <name type="scientific">Xyrichtys novacula</name>
    <name type="common">Pearly razorfish</name>
    <name type="synonym">Hemipteronotus novacula</name>
    <dbReference type="NCBI Taxonomy" id="13765"/>
    <lineage>
        <taxon>Eukaryota</taxon>
        <taxon>Metazoa</taxon>
        <taxon>Chordata</taxon>
        <taxon>Craniata</taxon>
        <taxon>Vertebrata</taxon>
        <taxon>Euteleostomi</taxon>
        <taxon>Actinopterygii</taxon>
        <taxon>Neopterygii</taxon>
        <taxon>Teleostei</taxon>
        <taxon>Neoteleostei</taxon>
        <taxon>Acanthomorphata</taxon>
        <taxon>Eupercaria</taxon>
        <taxon>Labriformes</taxon>
        <taxon>Labridae</taxon>
        <taxon>Xyrichtys</taxon>
    </lineage>
</organism>
<reference evidence="2" key="1">
    <citation type="submission" date="2023-08" db="EMBL/GenBank/DDBJ databases">
        <authorList>
            <person name="Alioto T."/>
            <person name="Alioto T."/>
            <person name="Gomez Garrido J."/>
        </authorList>
    </citation>
    <scope>NUCLEOTIDE SEQUENCE</scope>
</reference>
<dbReference type="EMBL" id="OY660869">
    <property type="protein sequence ID" value="CAJ1059376.1"/>
    <property type="molecule type" value="Genomic_DNA"/>
</dbReference>